<feature type="signal peptide" evidence="1">
    <location>
        <begin position="1"/>
        <end position="19"/>
    </location>
</feature>
<reference evidence="3" key="1">
    <citation type="journal article" date="2019" name="Int. J. Syst. Evol. Microbiol.">
        <title>The Global Catalogue of Microorganisms (GCM) 10K type strain sequencing project: providing services to taxonomists for standard genome sequencing and annotation.</title>
        <authorList>
            <consortium name="The Broad Institute Genomics Platform"/>
            <consortium name="The Broad Institute Genome Sequencing Center for Infectious Disease"/>
            <person name="Wu L."/>
            <person name="Ma J."/>
        </authorList>
    </citation>
    <scope>NUCLEOTIDE SEQUENCE [LARGE SCALE GENOMIC DNA]</scope>
    <source>
        <strain evidence="3">KCTC 52487</strain>
    </source>
</reference>
<dbReference type="Proteomes" id="UP001595379">
    <property type="component" value="Unassembled WGS sequence"/>
</dbReference>
<proteinExistence type="predicted"/>
<keyword evidence="1" id="KW-0732">Signal</keyword>
<evidence type="ECO:0008006" key="4">
    <source>
        <dbReference type="Google" id="ProtNLM"/>
    </source>
</evidence>
<protein>
    <recommendedName>
        <fullName evidence="4">DUF1579 domain-containing protein</fullName>
    </recommendedName>
</protein>
<accession>A0ABV6ZVT8</accession>
<gene>
    <name evidence="2" type="ORF">ACFOOR_05630</name>
</gene>
<dbReference type="EMBL" id="JBHRSV010000005">
    <property type="protein sequence ID" value="MFC2925580.1"/>
    <property type="molecule type" value="Genomic_DNA"/>
</dbReference>
<evidence type="ECO:0000313" key="2">
    <source>
        <dbReference type="EMBL" id="MFC2925580.1"/>
    </source>
</evidence>
<evidence type="ECO:0000256" key="1">
    <source>
        <dbReference type="SAM" id="SignalP"/>
    </source>
</evidence>
<keyword evidence="3" id="KW-1185">Reference proteome</keyword>
<organism evidence="2 3">
    <name type="scientific">Hyphobacterium vulgare</name>
    <dbReference type="NCBI Taxonomy" id="1736751"/>
    <lineage>
        <taxon>Bacteria</taxon>
        <taxon>Pseudomonadati</taxon>
        <taxon>Pseudomonadota</taxon>
        <taxon>Alphaproteobacteria</taxon>
        <taxon>Maricaulales</taxon>
        <taxon>Maricaulaceae</taxon>
        <taxon>Hyphobacterium</taxon>
    </lineage>
</organism>
<evidence type="ECO:0000313" key="3">
    <source>
        <dbReference type="Proteomes" id="UP001595379"/>
    </source>
</evidence>
<sequence>MKTLIAALAALAFGSVAEAQDDTPTGAAVPDWYLEHVDYMTRDGGRWVADNSEYRSDEETADAYVIVFRPEFGGTSMSARLFGVTGGEESVDFWHFNGFWDPVAHEAMLMQTGWGGGLGVGPTRQVDETTIRSEQVFSSPGGQVRTEAHIFIITGQDEHVTRTERRVGDGEWMPGRTYTWVRELVEG</sequence>
<name>A0ABV6ZVT8_9PROT</name>
<feature type="chain" id="PRO_5047420315" description="DUF1579 domain-containing protein" evidence="1">
    <location>
        <begin position="20"/>
        <end position="187"/>
    </location>
</feature>
<dbReference type="RefSeq" id="WP_343165346.1">
    <property type="nucleotide sequence ID" value="NZ_JBHRSV010000005.1"/>
</dbReference>
<comment type="caution">
    <text evidence="2">The sequence shown here is derived from an EMBL/GenBank/DDBJ whole genome shotgun (WGS) entry which is preliminary data.</text>
</comment>